<comment type="caution">
    <text evidence="1">The sequence shown here is derived from an EMBL/GenBank/DDBJ whole genome shotgun (WGS) entry which is preliminary data.</text>
</comment>
<protein>
    <submittedName>
        <fullName evidence="1">Uncharacterized protein</fullName>
    </submittedName>
</protein>
<name>A0A1F7UJN8_9BACT</name>
<dbReference type="AlphaFoldDB" id="A0A1F7UJN8"/>
<proteinExistence type="predicted"/>
<dbReference type="Proteomes" id="UP000176604">
    <property type="component" value="Unassembled WGS sequence"/>
</dbReference>
<organism evidence="1 2">
    <name type="scientific">Candidatus Uhrbacteria bacterium RIFCSPHIGHO2_12_FULL_54_23</name>
    <dbReference type="NCBI Taxonomy" id="1802397"/>
    <lineage>
        <taxon>Bacteria</taxon>
        <taxon>Candidatus Uhriibacteriota</taxon>
    </lineage>
</organism>
<evidence type="ECO:0000313" key="1">
    <source>
        <dbReference type="EMBL" id="OGL78496.1"/>
    </source>
</evidence>
<accession>A0A1F7UJN8</accession>
<sequence length="64" mass="6897">MAGATLEPRGARRYVLMQGGAGAEAKSGAIAPQSAKIFRKYTGPPCGRPIKCFQKRKKVLFWSG</sequence>
<evidence type="ECO:0000313" key="2">
    <source>
        <dbReference type="Proteomes" id="UP000176604"/>
    </source>
</evidence>
<dbReference type="EMBL" id="MGEF01000030">
    <property type="protein sequence ID" value="OGL78496.1"/>
    <property type="molecule type" value="Genomic_DNA"/>
</dbReference>
<reference evidence="1 2" key="1">
    <citation type="journal article" date="2016" name="Nat. Commun.">
        <title>Thousands of microbial genomes shed light on interconnected biogeochemical processes in an aquifer system.</title>
        <authorList>
            <person name="Anantharaman K."/>
            <person name="Brown C.T."/>
            <person name="Hug L.A."/>
            <person name="Sharon I."/>
            <person name="Castelle C.J."/>
            <person name="Probst A.J."/>
            <person name="Thomas B.C."/>
            <person name="Singh A."/>
            <person name="Wilkins M.J."/>
            <person name="Karaoz U."/>
            <person name="Brodie E.L."/>
            <person name="Williams K.H."/>
            <person name="Hubbard S.S."/>
            <person name="Banfield J.F."/>
        </authorList>
    </citation>
    <scope>NUCLEOTIDE SEQUENCE [LARGE SCALE GENOMIC DNA]</scope>
</reference>
<gene>
    <name evidence="1" type="ORF">A3J43_03915</name>
</gene>